<evidence type="ECO:0000256" key="1">
    <source>
        <dbReference type="SAM" id="MobiDB-lite"/>
    </source>
</evidence>
<dbReference type="OrthoDB" id="6630993at2759"/>
<name>A0A6H5GMR0_9HEMI</name>
<dbReference type="PANTHER" id="PTHR47331">
    <property type="entry name" value="PHD-TYPE DOMAIN-CONTAINING PROTEIN"/>
    <property type="match status" value="1"/>
</dbReference>
<evidence type="ECO:0000259" key="2">
    <source>
        <dbReference type="Pfam" id="PF18701"/>
    </source>
</evidence>
<feature type="compositionally biased region" description="Polar residues" evidence="1">
    <location>
        <begin position="506"/>
        <end position="516"/>
    </location>
</feature>
<accession>A0A6H5GMR0</accession>
<dbReference type="AlphaFoldDB" id="A0A6H5GMR0"/>
<organism evidence="3 4">
    <name type="scientific">Nesidiocoris tenuis</name>
    <dbReference type="NCBI Taxonomy" id="355587"/>
    <lineage>
        <taxon>Eukaryota</taxon>
        <taxon>Metazoa</taxon>
        <taxon>Ecdysozoa</taxon>
        <taxon>Arthropoda</taxon>
        <taxon>Hexapoda</taxon>
        <taxon>Insecta</taxon>
        <taxon>Pterygota</taxon>
        <taxon>Neoptera</taxon>
        <taxon>Paraneoptera</taxon>
        <taxon>Hemiptera</taxon>
        <taxon>Heteroptera</taxon>
        <taxon>Panheteroptera</taxon>
        <taxon>Cimicomorpha</taxon>
        <taxon>Miridae</taxon>
        <taxon>Dicyphina</taxon>
        <taxon>Nesidiocoris</taxon>
    </lineage>
</organism>
<dbReference type="EMBL" id="CADCXU010016168">
    <property type="protein sequence ID" value="CAB0005284.1"/>
    <property type="molecule type" value="Genomic_DNA"/>
</dbReference>
<proteinExistence type="predicted"/>
<dbReference type="InterPro" id="IPR040676">
    <property type="entry name" value="DUF5641"/>
</dbReference>
<feature type="region of interest" description="Disordered" evidence="1">
    <location>
        <begin position="506"/>
        <end position="557"/>
    </location>
</feature>
<feature type="domain" description="DUF5641" evidence="2">
    <location>
        <begin position="397"/>
        <end position="487"/>
    </location>
</feature>
<reference evidence="3 4" key="1">
    <citation type="submission" date="2020-02" db="EMBL/GenBank/DDBJ databases">
        <authorList>
            <person name="Ferguson B K."/>
        </authorList>
    </citation>
    <scope>NUCLEOTIDE SEQUENCE [LARGE SCALE GENOMIC DNA]</scope>
</reference>
<dbReference type="Proteomes" id="UP000479000">
    <property type="component" value="Unassembled WGS sequence"/>
</dbReference>
<evidence type="ECO:0000313" key="4">
    <source>
        <dbReference type="Proteomes" id="UP000479000"/>
    </source>
</evidence>
<sequence>MSKQLAAEKKNRAVTRASFTRTARKIENLLNDEQIDVEEVDGLMRFLEQRFQELSDISHVVKNLMLDDEDVDEDQLEQEQEDVDGYCEKFFLLKQRTSKLRADSMASEKSFHTQCTGSASGMNKLLDQERICGPIAPIASGKWIDELSKLDVQLSDFGSSGPIEILIGADVAGKLFTGNHASLSSGLVAIETKLGWTLIGKMPSNSSKNETLAMTVTSMLTREAKLSDLWSLDVLGITDPVLKICQDEKDLAVQKQFLETVCVTDDNRFQVNLPWTANHPPLPSNRELALKRLKTTVRKLQNEGLYSAYQQVFDEWISDGVIEEVPMHEVNFSSHYLPHRAVLKPGSTTPVRPVFDASAKEDAEDLTPLTPNMFLIDIEEVGSPDLDRIEASDLKSRVRYRQRLKMNLQNRFRSEYLGQLKLFVSQQKTKPPTLGAIVLIGSDDTKRIDWPLGRIVELVPGRDGRVRVVRVKTAKGELVRPVQKIYSLELDLDSEGLNSLGNQLRESVNSTHQTAESPEDFDRQASNAESCSSEEDSPNPAVTTTRFGRVVRAPERF</sequence>
<protein>
    <recommendedName>
        <fullName evidence="2">DUF5641 domain-containing protein</fullName>
    </recommendedName>
</protein>
<dbReference type="PANTHER" id="PTHR47331:SF1">
    <property type="entry name" value="GAG-LIKE PROTEIN"/>
    <property type="match status" value="1"/>
</dbReference>
<dbReference type="Pfam" id="PF18701">
    <property type="entry name" value="DUF5641"/>
    <property type="match status" value="1"/>
</dbReference>
<evidence type="ECO:0000313" key="3">
    <source>
        <dbReference type="EMBL" id="CAB0005284.1"/>
    </source>
</evidence>
<keyword evidence="4" id="KW-1185">Reference proteome</keyword>
<gene>
    <name evidence="3" type="ORF">NTEN_LOCUS10761</name>
</gene>